<organism evidence="2 3">
    <name type="scientific">Streptomyces coryli</name>
    <dbReference type="NCBI Taxonomy" id="1128680"/>
    <lineage>
        <taxon>Bacteria</taxon>
        <taxon>Bacillati</taxon>
        <taxon>Actinomycetota</taxon>
        <taxon>Actinomycetes</taxon>
        <taxon>Kitasatosporales</taxon>
        <taxon>Streptomycetaceae</taxon>
        <taxon>Streptomyces</taxon>
    </lineage>
</organism>
<dbReference type="EMBL" id="JAAKZV010000484">
    <property type="protein sequence ID" value="NGN70351.1"/>
    <property type="molecule type" value="Genomic_DNA"/>
</dbReference>
<dbReference type="Pfam" id="PF11271">
    <property type="entry name" value="PorA"/>
    <property type="match status" value="1"/>
</dbReference>
<feature type="transmembrane region" description="Helical" evidence="1">
    <location>
        <begin position="286"/>
        <end position="305"/>
    </location>
</feature>
<dbReference type="AlphaFoldDB" id="A0A6G4UF16"/>
<protein>
    <submittedName>
        <fullName evidence="2">DUF3068 domain-containing protein</fullName>
    </submittedName>
</protein>
<accession>A0A6G4UF16</accession>
<keyword evidence="3" id="KW-1185">Reference proteome</keyword>
<keyword evidence="1" id="KW-0472">Membrane</keyword>
<evidence type="ECO:0000313" key="3">
    <source>
        <dbReference type="Proteomes" id="UP000481583"/>
    </source>
</evidence>
<reference evidence="2 3" key="1">
    <citation type="submission" date="2020-02" db="EMBL/GenBank/DDBJ databases">
        <title>Whole-genome analyses of novel actinobacteria.</title>
        <authorList>
            <person name="Sahin N."/>
        </authorList>
    </citation>
    <scope>NUCLEOTIDE SEQUENCE [LARGE SCALE GENOMIC DNA]</scope>
    <source>
        <strain evidence="2 3">A7024</strain>
    </source>
</reference>
<sequence length="328" mass="37182">MHRKASLILLAFAVFAFTLSPLIRWYAFPKLVQIPQGRYQEAVLEAKNATLMDYATLKPRKVSKVTIIQTLKGNVEQAAQVKEETGKDVVVWDTLSHMIDEKGKMVGSIPERYYFDGHTQEPVHATGEAVDGDPVRRTGIEYKFPFLTEKRDYEYYDMQTRTSAPIHYKGTENFRGMDVYRFEQTIPWTKVKIPKKLPLGVTPKVVQQMGLERWYSTKRWFLIDPTTGAPVNGGEFHKEEMRWTKTPEKEPLTAFSGNVKMRPDYVDSIVDEVSSQRQLVLLMHTYMPIGLIAGGGVLLGLSLWLEARSRRPAADAGSGATAPEPVRA</sequence>
<gene>
    <name evidence="2" type="ORF">G5C51_41525</name>
</gene>
<keyword evidence="1" id="KW-0812">Transmembrane</keyword>
<keyword evidence="1" id="KW-1133">Transmembrane helix</keyword>
<comment type="caution">
    <text evidence="2">The sequence shown here is derived from an EMBL/GenBank/DDBJ whole genome shotgun (WGS) entry which is preliminary data.</text>
</comment>
<dbReference type="InterPro" id="IPR021424">
    <property type="entry name" value="PorA"/>
</dbReference>
<name>A0A6G4UF16_9ACTN</name>
<evidence type="ECO:0000256" key="1">
    <source>
        <dbReference type="SAM" id="Phobius"/>
    </source>
</evidence>
<dbReference type="Proteomes" id="UP000481583">
    <property type="component" value="Unassembled WGS sequence"/>
</dbReference>
<proteinExistence type="predicted"/>
<dbReference type="RefSeq" id="WP_165246058.1">
    <property type="nucleotide sequence ID" value="NZ_JAAKZV010000484.1"/>
</dbReference>
<evidence type="ECO:0000313" key="2">
    <source>
        <dbReference type="EMBL" id="NGN70351.1"/>
    </source>
</evidence>